<dbReference type="InterPro" id="IPR013987">
    <property type="entry name" value="YjdM_N"/>
</dbReference>
<proteinExistence type="predicted"/>
<gene>
    <name evidence="2" type="ORF">ENJ65_02470</name>
</gene>
<feature type="non-terminal residue" evidence="2">
    <location>
        <position position="127"/>
    </location>
</feature>
<name>A0A832J7Z2_9GAMM</name>
<dbReference type="EMBL" id="DRNF01000156">
    <property type="protein sequence ID" value="HHJ80478.1"/>
    <property type="molecule type" value="Genomic_DNA"/>
</dbReference>
<feature type="domain" description="PhnA protein N-terminal proteobacterial" evidence="1">
    <location>
        <begin position="6"/>
        <end position="52"/>
    </location>
</feature>
<organism evidence="2">
    <name type="scientific">Candidatus Tenderia electrophaga</name>
    <dbReference type="NCBI Taxonomy" id="1748243"/>
    <lineage>
        <taxon>Bacteria</taxon>
        <taxon>Pseudomonadati</taxon>
        <taxon>Pseudomonadota</taxon>
        <taxon>Gammaproteobacteria</taxon>
        <taxon>Candidatus Tenderiales</taxon>
        <taxon>Candidatus Tenderiaceae</taxon>
        <taxon>Candidatus Tenderia</taxon>
    </lineage>
</organism>
<reference evidence="2" key="1">
    <citation type="journal article" date="2020" name="mSystems">
        <title>Genome- and Community-Level Interaction Insights into Carbon Utilization and Element Cycling Functions of Hydrothermarchaeota in Hydrothermal Sediment.</title>
        <authorList>
            <person name="Zhou Z."/>
            <person name="Liu Y."/>
            <person name="Xu W."/>
            <person name="Pan J."/>
            <person name="Luo Z.H."/>
            <person name="Li M."/>
        </authorList>
    </citation>
    <scope>NUCLEOTIDE SEQUENCE [LARGE SCALE GENOMIC DNA]</scope>
    <source>
        <strain evidence="2">HyVt-505</strain>
    </source>
</reference>
<accession>A0A832J7Z2</accession>
<dbReference type="AlphaFoldDB" id="A0A832J7Z2"/>
<evidence type="ECO:0000313" key="2">
    <source>
        <dbReference type="EMBL" id="HHJ80478.1"/>
    </source>
</evidence>
<dbReference type="Pfam" id="PF08274">
    <property type="entry name" value="Zn_Ribbon_YjdM"/>
    <property type="match status" value="1"/>
</dbReference>
<evidence type="ECO:0000259" key="1">
    <source>
        <dbReference type="SMART" id="SM00782"/>
    </source>
</evidence>
<sequence>MNTEQALMQRSGSKCELCSSDSNLVVYEVPPVSDTNADNSIMVCEVCHEQINHPDTMDVNHWRCLNDSMWSQVPAVQVMAWRLLKRLSSESWAQDLVDMLYFDDELQQWAEAGVAESDADDDTVPTK</sequence>
<comment type="caution">
    <text evidence="2">The sequence shown here is derived from an EMBL/GenBank/DDBJ whole genome shotgun (WGS) entry which is preliminary data.</text>
</comment>
<protein>
    <submittedName>
        <fullName evidence="2">PhnA protein</fullName>
    </submittedName>
</protein>
<dbReference type="SMART" id="SM00782">
    <property type="entry name" value="PhnA_Zn_Ribbon"/>
    <property type="match status" value="1"/>
</dbReference>
<dbReference type="InterPro" id="IPR013991">
    <property type="entry name" value="PhnaA_N_proteobac"/>
</dbReference>
<dbReference type="Proteomes" id="UP000885832">
    <property type="component" value="Unassembled WGS sequence"/>
</dbReference>